<dbReference type="AlphaFoldDB" id="A0A7D9L0N4"/>
<dbReference type="EMBL" id="CACRXK020012299">
    <property type="protein sequence ID" value="CAB4023067.1"/>
    <property type="molecule type" value="Genomic_DNA"/>
</dbReference>
<sequence>MAQQVVAAMQSTESSEKSPAEENSVILVHEEQPLSISTGPNYDKDLNSSNPSPLPPPKPTTLENESLSQTSHRNSFSTPFSSSDLMANSPTYITLTTPKPRQRNLIQIMTQQCHLLKLLRLRQLTVLLHGKAEHGDADSVPPKCECDELREENSRLKATIEKLQLEQERSTMPEAPAVMYLESLTKYLRGIHTHANDEIVLVLSPQNHASESHIAHLNTMPKLKMPQVSSAARPSNITTVKTVTSSSSHFEDGDGKQELCLGSGVYIPTIKLCQCHHKAGAEMKVLFHVLMDHFFTDEILAK</sequence>
<evidence type="ECO:0000313" key="3">
    <source>
        <dbReference type="Proteomes" id="UP001152795"/>
    </source>
</evidence>
<comment type="caution">
    <text evidence="2">The sequence shown here is derived from an EMBL/GenBank/DDBJ whole genome shotgun (WGS) entry which is preliminary data.</text>
</comment>
<dbReference type="Proteomes" id="UP001152795">
    <property type="component" value="Unassembled WGS sequence"/>
</dbReference>
<reference evidence="2" key="1">
    <citation type="submission" date="2020-04" db="EMBL/GenBank/DDBJ databases">
        <authorList>
            <person name="Alioto T."/>
            <person name="Alioto T."/>
            <person name="Gomez Garrido J."/>
        </authorList>
    </citation>
    <scope>NUCLEOTIDE SEQUENCE</scope>
    <source>
        <strain evidence="2">A484AB</strain>
    </source>
</reference>
<accession>A0A7D9L0N4</accession>
<keyword evidence="3" id="KW-1185">Reference proteome</keyword>
<feature type="compositionally biased region" description="Polar residues" evidence="1">
    <location>
        <begin position="1"/>
        <end position="13"/>
    </location>
</feature>
<feature type="region of interest" description="Disordered" evidence="1">
    <location>
        <begin position="1"/>
        <end position="83"/>
    </location>
</feature>
<protein>
    <submittedName>
        <fullName evidence="2">Uncharacterized protein</fullName>
    </submittedName>
</protein>
<proteinExistence type="predicted"/>
<evidence type="ECO:0000256" key="1">
    <source>
        <dbReference type="SAM" id="MobiDB-lite"/>
    </source>
</evidence>
<name>A0A7D9L0N4_PARCT</name>
<organism evidence="2 3">
    <name type="scientific">Paramuricea clavata</name>
    <name type="common">Red gorgonian</name>
    <name type="synonym">Violescent sea-whip</name>
    <dbReference type="NCBI Taxonomy" id="317549"/>
    <lineage>
        <taxon>Eukaryota</taxon>
        <taxon>Metazoa</taxon>
        <taxon>Cnidaria</taxon>
        <taxon>Anthozoa</taxon>
        <taxon>Octocorallia</taxon>
        <taxon>Malacalcyonacea</taxon>
        <taxon>Plexauridae</taxon>
        <taxon>Paramuricea</taxon>
    </lineage>
</organism>
<evidence type="ECO:0000313" key="2">
    <source>
        <dbReference type="EMBL" id="CAB4023067.1"/>
    </source>
</evidence>
<feature type="compositionally biased region" description="Polar residues" evidence="1">
    <location>
        <begin position="66"/>
        <end position="83"/>
    </location>
</feature>
<gene>
    <name evidence="2" type="ORF">PACLA_8A015864</name>
</gene>